<feature type="region of interest" description="Disordered" evidence="2">
    <location>
        <begin position="819"/>
        <end position="840"/>
    </location>
</feature>
<dbReference type="Pfam" id="PF12540">
    <property type="entry name" value="DUF3736"/>
    <property type="match status" value="1"/>
</dbReference>
<proteinExistence type="predicted"/>
<feature type="compositionally biased region" description="Basic and acidic residues" evidence="2">
    <location>
        <begin position="544"/>
        <end position="573"/>
    </location>
</feature>
<keyword evidence="5" id="KW-1185">Reference proteome</keyword>
<evidence type="ECO:0000256" key="2">
    <source>
        <dbReference type="SAM" id="MobiDB-lite"/>
    </source>
</evidence>
<evidence type="ECO:0000313" key="5">
    <source>
        <dbReference type="Proteomes" id="UP000014500"/>
    </source>
</evidence>
<feature type="compositionally biased region" description="Basic and acidic residues" evidence="2">
    <location>
        <begin position="360"/>
        <end position="421"/>
    </location>
</feature>
<feature type="region of interest" description="Disordered" evidence="2">
    <location>
        <begin position="360"/>
        <end position="483"/>
    </location>
</feature>
<reference evidence="4" key="2">
    <citation type="submission" date="2015-02" db="UniProtKB">
        <authorList>
            <consortium name="EnsemblMetazoa"/>
        </authorList>
    </citation>
    <scope>IDENTIFICATION</scope>
</reference>
<feature type="region of interest" description="Disordered" evidence="2">
    <location>
        <begin position="599"/>
        <end position="655"/>
    </location>
</feature>
<feature type="domain" description="Genetic suppressor element-like" evidence="3">
    <location>
        <begin position="718"/>
        <end position="855"/>
    </location>
</feature>
<evidence type="ECO:0000259" key="3">
    <source>
        <dbReference type="Pfam" id="PF12540"/>
    </source>
</evidence>
<dbReference type="OMA" id="SGMNHES"/>
<accession>T1J0M0</accession>
<keyword evidence="1" id="KW-0175">Coiled coil</keyword>
<reference evidence="5" key="1">
    <citation type="submission" date="2011-05" db="EMBL/GenBank/DDBJ databases">
        <authorList>
            <person name="Richards S.R."/>
            <person name="Qu J."/>
            <person name="Jiang H."/>
            <person name="Jhangiani S.N."/>
            <person name="Agravi P."/>
            <person name="Goodspeed R."/>
            <person name="Gross S."/>
            <person name="Mandapat C."/>
            <person name="Jackson L."/>
            <person name="Mathew T."/>
            <person name="Pu L."/>
            <person name="Thornton R."/>
            <person name="Saada N."/>
            <person name="Wilczek-Boney K.B."/>
            <person name="Lee S."/>
            <person name="Kovar C."/>
            <person name="Wu Y."/>
            <person name="Scherer S.E."/>
            <person name="Worley K.C."/>
            <person name="Muzny D.M."/>
            <person name="Gibbs R."/>
        </authorList>
    </citation>
    <scope>NUCLEOTIDE SEQUENCE</scope>
    <source>
        <strain evidence="5">Brora</strain>
    </source>
</reference>
<dbReference type="InterPro" id="IPR042337">
    <property type="entry name" value="GSE1"/>
</dbReference>
<dbReference type="EMBL" id="JH431738">
    <property type="status" value="NOT_ANNOTATED_CDS"/>
    <property type="molecule type" value="Genomic_DNA"/>
</dbReference>
<dbReference type="HOGENOM" id="CLU_009387_0_0_1"/>
<dbReference type="InterPro" id="IPR022207">
    <property type="entry name" value="GSE-like"/>
</dbReference>
<feature type="compositionally biased region" description="Polar residues" evidence="2">
    <location>
        <begin position="631"/>
        <end position="644"/>
    </location>
</feature>
<dbReference type="Proteomes" id="UP000014500">
    <property type="component" value="Unassembled WGS sequence"/>
</dbReference>
<organism evidence="4 5">
    <name type="scientific">Strigamia maritima</name>
    <name type="common">European centipede</name>
    <name type="synonym">Geophilus maritimus</name>
    <dbReference type="NCBI Taxonomy" id="126957"/>
    <lineage>
        <taxon>Eukaryota</taxon>
        <taxon>Metazoa</taxon>
        <taxon>Ecdysozoa</taxon>
        <taxon>Arthropoda</taxon>
        <taxon>Myriapoda</taxon>
        <taxon>Chilopoda</taxon>
        <taxon>Pleurostigmophora</taxon>
        <taxon>Geophilomorpha</taxon>
        <taxon>Linotaeniidae</taxon>
        <taxon>Strigamia</taxon>
    </lineage>
</organism>
<feature type="region of interest" description="Disordered" evidence="2">
    <location>
        <begin position="68"/>
        <end position="87"/>
    </location>
</feature>
<feature type="coiled-coil region" evidence="1">
    <location>
        <begin position="1074"/>
        <end position="1143"/>
    </location>
</feature>
<dbReference type="PANTHER" id="PTHR17608:SF4">
    <property type="entry name" value="GENETIC SUPPRESSOR ELEMENT 1"/>
    <property type="match status" value="1"/>
</dbReference>
<feature type="compositionally biased region" description="Basic and acidic residues" evidence="2">
    <location>
        <begin position="450"/>
        <end position="460"/>
    </location>
</feature>
<dbReference type="eggNOG" id="ENOG502QR0Q">
    <property type="taxonomic scope" value="Eukaryota"/>
</dbReference>
<evidence type="ECO:0000313" key="4">
    <source>
        <dbReference type="EnsemblMetazoa" id="SMAR007073-PA"/>
    </source>
</evidence>
<feature type="compositionally biased region" description="Low complexity" evidence="2">
    <location>
        <begin position="929"/>
        <end position="938"/>
    </location>
</feature>
<feature type="region of interest" description="Disordered" evidence="2">
    <location>
        <begin position="953"/>
        <end position="975"/>
    </location>
</feature>
<feature type="compositionally biased region" description="Polar residues" evidence="2">
    <location>
        <begin position="574"/>
        <end position="583"/>
    </location>
</feature>
<feature type="compositionally biased region" description="Polar residues" evidence="2">
    <location>
        <begin position="75"/>
        <end position="87"/>
    </location>
</feature>
<feature type="region of interest" description="Disordered" evidence="2">
    <location>
        <begin position="895"/>
        <end position="938"/>
    </location>
</feature>
<feature type="compositionally biased region" description="Basic residues" evidence="2">
    <location>
        <begin position="613"/>
        <end position="630"/>
    </location>
</feature>
<sequence>MLDISHSSPTWRRSPGLFGSRNLSVYGESSNSPSSNAHHHHPVMLVHPRVHEGLPHGSKPPPLTMLPGSGHKSITRTTATVPPLSQVSPNNSIVTSMSNNPALNATRTSSFAAALRKLAKQATEPPDKDNSPVSPVSSPALSQRSTTPKRAPPPLILPGGQSISSPPVVTIAPTQTHLTLSDGRKSSERGHGHGLPLIEPLSIKRDLNSKGPHGLYMDKRDESALAKELSSSQFSHLRSHMSSSSRPEDVLLAARGFQPYRVADDMRHGIPPHVTFDHAGYPYHPMFLPPHLPQTFRLDDPLYLERYGMIRPPVLPLSSPSMLSHPGLPFLPSSRYPPELLGPPMGLISPSSAALNQERLKFEEEQRQRDREREREIERERERERDRERERLREREREIEREREQQEREKEREQQQRDRDAAYLALRNQEQHRMNIPIGRSLESPSGRFHKTDMPRDLARKSSGVASGASLSRPNSRSSSSVPNLGSFSAAALIGQASNTAASQRTSEEESWLQRQREHYYQQQQETVLDYRHPYFAARDLAQHERGEDLRNGERDQWNTKEGAVEYGRERSSSDPINVSSLSRNHHANEARDLTSMNKHHAVDGSSPAFAANHHHHHHHHYPGKYHNQSRLRPNSVQENSLNHSEARESEERLNSRLFEKKDQTNRIANERHHTPEAVVNNVAVNAVNARDSNSAPVVTSESTFAPAVTNGLENGSQQLVSKLDLEEHRLRMSRVNGTCRMESSESDDEENKAEKRRCQLLTIASGPPLKLDQSPKKLNFLGMFGLTTQQNKREIEFEKYVERRQRHHEPCISPLEEISQHSPRLPIPPGISPDDLLREPDYPQKVQFLKAFDLESVSKDRQREQDAIWQAVVEERLRRNGFFDPALQCLVAEKQNGGGREQATPENGKGLKRKKSDKHKSNKMMRQSSPLSSSSQDSLSLGVSVFQKSKQTVNSQLSSRQIQDGKKSSSGHLLVDNSQSIVNGNTHRQPHGHRHGERHVVLMTNSSELAKSKQIKDFAQEFHESVLQTTQQQQAMKLGQFGKGMRNLWEVNKPNDQRFERESYRWPGIEYLMESYERHLQEQKLEREVLLEQCQRLRLSNKDLNLSADKLSQKMADVVQGKRKLDEERQELQNTIDNLKRCLRGAR</sequence>
<feature type="region of interest" description="Disordered" evidence="2">
    <location>
        <begin position="544"/>
        <end position="584"/>
    </location>
</feature>
<dbReference type="PANTHER" id="PTHR17608">
    <property type="entry name" value="GENETIC SUPPRESSOR ELEMENT 1"/>
    <property type="match status" value="1"/>
</dbReference>
<dbReference type="PhylomeDB" id="T1J0M0"/>
<feature type="compositionally biased region" description="Basic residues" evidence="2">
    <location>
        <begin position="911"/>
        <end position="924"/>
    </location>
</feature>
<evidence type="ECO:0000256" key="1">
    <source>
        <dbReference type="SAM" id="Coils"/>
    </source>
</evidence>
<feature type="region of interest" description="Disordered" evidence="2">
    <location>
        <begin position="499"/>
        <end position="518"/>
    </location>
</feature>
<dbReference type="AlphaFoldDB" id="T1J0M0"/>
<feature type="compositionally biased region" description="Low complexity" evidence="2">
    <location>
        <begin position="467"/>
        <end position="483"/>
    </location>
</feature>
<dbReference type="EnsemblMetazoa" id="SMAR007073-RA">
    <property type="protein sequence ID" value="SMAR007073-PA"/>
    <property type="gene ID" value="SMAR007073"/>
</dbReference>
<dbReference type="STRING" id="126957.T1J0M0"/>
<feature type="region of interest" description="Disordered" evidence="2">
    <location>
        <begin position="119"/>
        <end position="168"/>
    </location>
</feature>
<name>T1J0M0_STRMM</name>
<protein>
    <recommendedName>
        <fullName evidence="3">Genetic suppressor element-like domain-containing protein</fullName>
    </recommendedName>
</protein>
<feature type="compositionally biased region" description="Basic and acidic residues" evidence="2">
    <location>
        <begin position="645"/>
        <end position="655"/>
    </location>
</feature>